<dbReference type="PANTHER" id="PTHR31809">
    <property type="entry name" value="BUD13 HOMOLOG"/>
    <property type="match status" value="1"/>
</dbReference>
<comment type="caution">
    <text evidence="3">The sequence shown here is derived from an EMBL/GenBank/DDBJ whole genome shotgun (WGS) entry which is preliminary data.</text>
</comment>
<dbReference type="InterPro" id="IPR018609">
    <property type="entry name" value="Bud13"/>
</dbReference>
<comment type="similarity">
    <text evidence="1">Belongs to the CWC26 family.</text>
</comment>
<dbReference type="Proteomes" id="UP000799439">
    <property type="component" value="Unassembled WGS sequence"/>
</dbReference>
<dbReference type="EMBL" id="ML996085">
    <property type="protein sequence ID" value="KAF2153336.1"/>
    <property type="molecule type" value="Genomic_DNA"/>
</dbReference>
<feature type="region of interest" description="Disordered" evidence="2">
    <location>
        <begin position="260"/>
        <end position="280"/>
    </location>
</feature>
<feature type="compositionally biased region" description="Basic and acidic residues" evidence="2">
    <location>
        <begin position="39"/>
        <end position="50"/>
    </location>
</feature>
<evidence type="ECO:0000256" key="2">
    <source>
        <dbReference type="SAM" id="MobiDB-lite"/>
    </source>
</evidence>
<feature type="region of interest" description="Disordered" evidence="2">
    <location>
        <begin position="191"/>
        <end position="221"/>
    </location>
</feature>
<keyword evidence="4" id="KW-1185">Reference proteome</keyword>
<feature type="compositionally biased region" description="Basic and acidic residues" evidence="2">
    <location>
        <begin position="146"/>
        <end position="157"/>
    </location>
</feature>
<protein>
    <recommendedName>
        <fullName evidence="5">Pre-mRNA-splicing factor CWC26</fullName>
    </recommendedName>
</protein>
<dbReference type="GO" id="GO:0000398">
    <property type="term" value="P:mRNA splicing, via spliceosome"/>
    <property type="evidence" value="ECO:0007669"/>
    <property type="project" value="TreeGrafter"/>
</dbReference>
<dbReference type="OrthoDB" id="6022at2759"/>
<dbReference type="Pfam" id="PF09736">
    <property type="entry name" value="Bud13"/>
    <property type="match status" value="1"/>
</dbReference>
<feature type="region of interest" description="Disordered" evidence="2">
    <location>
        <begin position="103"/>
        <end position="129"/>
    </location>
</feature>
<evidence type="ECO:0000313" key="4">
    <source>
        <dbReference type="Proteomes" id="UP000799439"/>
    </source>
</evidence>
<dbReference type="GO" id="GO:0070274">
    <property type="term" value="C:RES complex"/>
    <property type="evidence" value="ECO:0007669"/>
    <property type="project" value="TreeGrafter"/>
</dbReference>
<evidence type="ECO:0008006" key="5">
    <source>
        <dbReference type="Google" id="ProtNLM"/>
    </source>
</evidence>
<dbReference type="GO" id="GO:0005684">
    <property type="term" value="C:U2-type spliceosomal complex"/>
    <property type="evidence" value="ECO:0007669"/>
    <property type="project" value="TreeGrafter"/>
</dbReference>
<dbReference type="InterPro" id="IPR051112">
    <property type="entry name" value="CWC26_splicing_factor"/>
</dbReference>
<sequence length="326" mass="36353">MPLADYLAKNYLTADKSSKKRKRKHAAENGLTITDDGDDFGKSSKSRHGDDDDDFGPVVVPGESRFTDQAASWKTVGVAAPSNAEQSAADAILADAVAEKQARAREADGDAPAIVDDVEPDYSGPTMASGAMAGLQTAAQVTAALKRKEKEEKKAMEEAGLDAGGMAQETVYRDASGRRIDVAMKRAEMRRKAEEAEKKKIEDDEAKRGDVQRREKEERRERLEEAKFLTVARYADDEEMNREMKAKERWNDPMAQLLADAGVGGRSNKSKRKVYEGASEPNRYGIKPGYRWDGVDRSTGFERKWFAARNKQQSRKELEYAWEMDE</sequence>
<dbReference type="PANTHER" id="PTHR31809:SF0">
    <property type="entry name" value="BUD13 HOMOLOG"/>
    <property type="match status" value="1"/>
</dbReference>
<dbReference type="AlphaFoldDB" id="A0A9P4J2L4"/>
<accession>A0A9P4J2L4</accession>
<reference evidence="3" key="1">
    <citation type="journal article" date="2020" name="Stud. Mycol.">
        <title>101 Dothideomycetes genomes: a test case for predicting lifestyles and emergence of pathogens.</title>
        <authorList>
            <person name="Haridas S."/>
            <person name="Albert R."/>
            <person name="Binder M."/>
            <person name="Bloem J."/>
            <person name="Labutti K."/>
            <person name="Salamov A."/>
            <person name="Andreopoulos B."/>
            <person name="Baker S."/>
            <person name="Barry K."/>
            <person name="Bills G."/>
            <person name="Bluhm B."/>
            <person name="Cannon C."/>
            <person name="Castanera R."/>
            <person name="Culley D."/>
            <person name="Daum C."/>
            <person name="Ezra D."/>
            <person name="Gonzalez J."/>
            <person name="Henrissat B."/>
            <person name="Kuo A."/>
            <person name="Liang C."/>
            <person name="Lipzen A."/>
            <person name="Lutzoni F."/>
            <person name="Magnuson J."/>
            <person name="Mondo S."/>
            <person name="Nolan M."/>
            <person name="Ohm R."/>
            <person name="Pangilinan J."/>
            <person name="Park H.-J."/>
            <person name="Ramirez L."/>
            <person name="Alfaro M."/>
            <person name="Sun H."/>
            <person name="Tritt A."/>
            <person name="Yoshinaga Y."/>
            <person name="Zwiers L.-H."/>
            <person name="Turgeon B."/>
            <person name="Goodwin S."/>
            <person name="Spatafora J."/>
            <person name="Crous P."/>
            <person name="Grigoriev I."/>
        </authorList>
    </citation>
    <scope>NUCLEOTIDE SEQUENCE</scope>
    <source>
        <strain evidence="3">CBS 260.36</strain>
    </source>
</reference>
<feature type="region of interest" description="Disordered" evidence="2">
    <location>
        <begin position="143"/>
        <end position="162"/>
    </location>
</feature>
<feature type="region of interest" description="Disordered" evidence="2">
    <location>
        <begin position="16"/>
        <end position="62"/>
    </location>
</feature>
<gene>
    <name evidence="3" type="ORF">K461DRAFT_225451</name>
</gene>
<proteinExistence type="inferred from homology"/>
<dbReference type="GO" id="GO:0003723">
    <property type="term" value="F:RNA binding"/>
    <property type="evidence" value="ECO:0007669"/>
    <property type="project" value="TreeGrafter"/>
</dbReference>
<evidence type="ECO:0000313" key="3">
    <source>
        <dbReference type="EMBL" id="KAF2153336.1"/>
    </source>
</evidence>
<evidence type="ECO:0000256" key="1">
    <source>
        <dbReference type="ARBA" id="ARBA00011069"/>
    </source>
</evidence>
<name>A0A9P4J2L4_9PEZI</name>
<organism evidence="3 4">
    <name type="scientific">Myriangium duriaei CBS 260.36</name>
    <dbReference type="NCBI Taxonomy" id="1168546"/>
    <lineage>
        <taxon>Eukaryota</taxon>
        <taxon>Fungi</taxon>
        <taxon>Dikarya</taxon>
        <taxon>Ascomycota</taxon>
        <taxon>Pezizomycotina</taxon>
        <taxon>Dothideomycetes</taxon>
        <taxon>Dothideomycetidae</taxon>
        <taxon>Myriangiales</taxon>
        <taxon>Myriangiaceae</taxon>
        <taxon>Myriangium</taxon>
    </lineage>
</organism>